<dbReference type="GO" id="GO:0016810">
    <property type="term" value="F:hydrolase activity, acting on carbon-nitrogen (but not peptide) bonds"/>
    <property type="evidence" value="ECO:0007669"/>
    <property type="project" value="InterPro"/>
</dbReference>
<evidence type="ECO:0000259" key="1">
    <source>
        <dbReference type="Pfam" id="PF07969"/>
    </source>
</evidence>
<dbReference type="Gene3D" id="3.10.310.70">
    <property type="match status" value="1"/>
</dbReference>
<reference evidence="2 3" key="1">
    <citation type="submission" date="2018-08" db="EMBL/GenBank/DDBJ databases">
        <title>A genome reference for cultivated species of the human gut microbiota.</title>
        <authorList>
            <person name="Zou Y."/>
            <person name="Xue W."/>
            <person name="Luo G."/>
        </authorList>
    </citation>
    <scope>NUCLEOTIDE SEQUENCE [LARGE SCALE GENOMIC DNA]</scope>
    <source>
        <strain evidence="2 3">OF01-2LB</strain>
    </source>
</reference>
<evidence type="ECO:0000313" key="3">
    <source>
        <dbReference type="Proteomes" id="UP000260025"/>
    </source>
</evidence>
<organism evidence="2 3">
    <name type="scientific">Clostridium innocuum</name>
    <dbReference type="NCBI Taxonomy" id="1522"/>
    <lineage>
        <taxon>Bacteria</taxon>
        <taxon>Bacillati</taxon>
        <taxon>Bacillota</taxon>
        <taxon>Clostridia</taxon>
        <taxon>Eubacteriales</taxon>
        <taxon>Clostridiaceae</taxon>
        <taxon>Clostridium</taxon>
    </lineage>
</organism>
<name>A0A3E2VUR7_CLOIN</name>
<dbReference type="SUPFAM" id="SSF51556">
    <property type="entry name" value="Metallo-dependent hydrolases"/>
    <property type="match status" value="1"/>
</dbReference>
<dbReference type="OrthoDB" id="9767366at2"/>
<dbReference type="Proteomes" id="UP000260025">
    <property type="component" value="Unassembled WGS sequence"/>
</dbReference>
<dbReference type="SUPFAM" id="SSF51338">
    <property type="entry name" value="Composite domain of metallo-dependent hydrolases"/>
    <property type="match status" value="1"/>
</dbReference>
<dbReference type="InterPro" id="IPR032466">
    <property type="entry name" value="Metal_Hydrolase"/>
</dbReference>
<accession>A0A3E2VUR7</accession>
<feature type="domain" description="Amidohydrolase 3" evidence="1">
    <location>
        <begin position="45"/>
        <end position="521"/>
    </location>
</feature>
<dbReference type="RefSeq" id="WP_117443450.1">
    <property type="nucleotide sequence ID" value="NZ_JAJFEN010000014.1"/>
</dbReference>
<dbReference type="PANTHER" id="PTHR22642">
    <property type="entry name" value="IMIDAZOLONEPROPIONASE"/>
    <property type="match status" value="1"/>
</dbReference>
<dbReference type="InterPro" id="IPR011059">
    <property type="entry name" value="Metal-dep_hydrolase_composite"/>
</dbReference>
<evidence type="ECO:0000313" key="2">
    <source>
        <dbReference type="EMBL" id="RGC14866.1"/>
    </source>
</evidence>
<proteinExistence type="predicted"/>
<dbReference type="EMBL" id="QVEV01000017">
    <property type="protein sequence ID" value="RGC14866.1"/>
    <property type="molecule type" value="Genomic_DNA"/>
</dbReference>
<dbReference type="Pfam" id="PF07969">
    <property type="entry name" value="Amidohydro_3"/>
    <property type="match status" value="1"/>
</dbReference>
<dbReference type="AlphaFoldDB" id="A0A3E2VUR7"/>
<dbReference type="InterPro" id="IPR013108">
    <property type="entry name" value="Amidohydro_3"/>
</dbReference>
<protein>
    <submittedName>
        <fullName evidence="2">Amidohydrolase</fullName>
    </submittedName>
</protein>
<keyword evidence="2" id="KW-0378">Hydrolase</keyword>
<dbReference type="InterPro" id="IPR033932">
    <property type="entry name" value="YtcJ-like"/>
</dbReference>
<comment type="caution">
    <text evidence="2">The sequence shown here is derived from an EMBL/GenBank/DDBJ whole genome shotgun (WGS) entry which is preliminary data.</text>
</comment>
<dbReference type="PANTHER" id="PTHR22642:SF2">
    <property type="entry name" value="PROTEIN LONG AFTER FAR-RED 3"/>
    <property type="match status" value="1"/>
</dbReference>
<dbReference type="CDD" id="cd01300">
    <property type="entry name" value="YtcJ_like"/>
    <property type="match status" value="1"/>
</dbReference>
<dbReference type="Gene3D" id="2.30.40.10">
    <property type="entry name" value="Urease, subunit C, domain 1"/>
    <property type="match status" value="1"/>
</dbReference>
<dbReference type="Gene3D" id="3.20.20.140">
    <property type="entry name" value="Metal-dependent hydrolases"/>
    <property type="match status" value="1"/>
</dbReference>
<sequence length="525" mass="59018">MIQILNARILTMKGRQTASCMCIEQGKILFIGEQIPKAYSHAQRVDMGGRVIIPGILDAHSHLISCANTFRQADLSSARSFADIQHILTAFIQQHHLKEQDWVSGVGYDHTLLKEHRHPDAAVLQAVSKQPIVITHASSHMGVASNTAMQLAGISRHTPDPDGGRYGRSPDGTLNGYMEENAFTSFLNHVPMPSMEELMRLLEDAQQLYASYGITTIQDGMMNAAVYAILQEAAARNILKQDVVGYVGIKDSAALLEESKPKGVQYHKHFRIGGYKMFLDGSPQGRTAWMQTPYQGDDAYYGYATMSDEETAACIRKSLLEHQQLLAHCNGDAAAEQYLTQFEKVVRELKVEDTLRPVMIHAQLVQKEQLERMKPLQMIPSFFAAHVWHWGDVHIENFGLQRASLISPLQDAQQLGLPFTLHTDTPVIAPNLMESIWCAVVRRTKNGVLLGPKERIDVYEALRAITLYAAWQYHEEDQKGTLETGKLADFAVLDRNPLELPVEEIRYIQVLETWKEGTCIYKREV</sequence>
<gene>
    <name evidence="2" type="ORF">DXA38_12430</name>
</gene>